<keyword evidence="4" id="KW-1185">Reference proteome</keyword>
<name>A0ABW8EZB9_9BURK</name>
<dbReference type="Proteomes" id="UP001617427">
    <property type="component" value="Unassembled WGS sequence"/>
</dbReference>
<feature type="region of interest" description="Disordered" evidence="1">
    <location>
        <begin position="158"/>
        <end position="283"/>
    </location>
</feature>
<feature type="signal peptide" evidence="2">
    <location>
        <begin position="1"/>
        <end position="42"/>
    </location>
</feature>
<proteinExistence type="predicted"/>
<feature type="compositionally biased region" description="Basic and acidic residues" evidence="1">
    <location>
        <begin position="158"/>
        <end position="194"/>
    </location>
</feature>
<evidence type="ECO:0000256" key="1">
    <source>
        <dbReference type="SAM" id="MobiDB-lite"/>
    </source>
</evidence>
<feature type="chain" id="PRO_5045970463" description="Colicin import membrane protein" evidence="2">
    <location>
        <begin position="43"/>
        <end position="283"/>
    </location>
</feature>
<comment type="caution">
    <text evidence="3">The sequence shown here is derived from an EMBL/GenBank/DDBJ whole genome shotgun (WGS) entry which is preliminary data.</text>
</comment>
<organism evidence="3 4">
    <name type="scientific">Herbaspirillum chlorophenolicum</name>
    <dbReference type="NCBI Taxonomy" id="211589"/>
    <lineage>
        <taxon>Bacteria</taxon>
        <taxon>Pseudomonadati</taxon>
        <taxon>Pseudomonadota</taxon>
        <taxon>Betaproteobacteria</taxon>
        <taxon>Burkholderiales</taxon>
        <taxon>Oxalobacteraceae</taxon>
        <taxon>Herbaspirillum</taxon>
    </lineage>
</organism>
<feature type="compositionally biased region" description="Low complexity" evidence="1">
    <location>
        <begin position="195"/>
        <end position="207"/>
    </location>
</feature>
<evidence type="ECO:0000313" key="3">
    <source>
        <dbReference type="EMBL" id="MFJ3046390.1"/>
    </source>
</evidence>
<dbReference type="RefSeq" id="WP_402700452.1">
    <property type="nucleotide sequence ID" value="NZ_JBIUZV010000005.1"/>
</dbReference>
<protein>
    <recommendedName>
        <fullName evidence="5">Colicin import membrane protein</fullName>
    </recommendedName>
</protein>
<sequence>MINTKMDKNYMQGFFADANGASRFLCGLALMLAAGWSSAQTAAPTEHPAPAAGQVSMSKSTFEELEARAPIDQRYPAGSIKSGEAAQKALDEAAQDRDAVGVRYIIDQRACYKKFLVASCLEEAKERKRVAESNIKKVEIEANTYQRQANVDERDQALAEQHKKDQEDAARRLQEQKQKEADSARKVQDSDAKRQQVQQRIDQNQGQSPDYRIQEHEAKMRQQQAEEAARAPERAANAAAREQRIKDAEAHRLDVQRKKAENERERAERKKREAQSDTPPAAK</sequence>
<dbReference type="EMBL" id="JBIUZV010000005">
    <property type="protein sequence ID" value="MFJ3046390.1"/>
    <property type="molecule type" value="Genomic_DNA"/>
</dbReference>
<evidence type="ECO:0000313" key="4">
    <source>
        <dbReference type="Proteomes" id="UP001617427"/>
    </source>
</evidence>
<reference evidence="3 4" key="1">
    <citation type="submission" date="2024-10" db="EMBL/GenBank/DDBJ databases">
        <title>The Natural Products Discovery Center: Release of the First 8490 Sequenced Strains for Exploring Actinobacteria Biosynthetic Diversity.</title>
        <authorList>
            <person name="Kalkreuter E."/>
            <person name="Kautsar S.A."/>
            <person name="Yang D."/>
            <person name="Bader C.D."/>
            <person name="Teijaro C.N."/>
            <person name="Fluegel L."/>
            <person name="Davis C.M."/>
            <person name="Simpson J.R."/>
            <person name="Lauterbach L."/>
            <person name="Steele A.D."/>
            <person name="Gui C."/>
            <person name="Meng S."/>
            <person name="Li G."/>
            <person name="Viehrig K."/>
            <person name="Ye F."/>
            <person name="Su P."/>
            <person name="Kiefer A.F."/>
            <person name="Nichols A."/>
            <person name="Cepeda A.J."/>
            <person name="Yan W."/>
            <person name="Fan B."/>
            <person name="Jiang Y."/>
            <person name="Adhikari A."/>
            <person name="Zheng C.-J."/>
            <person name="Schuster L."/>
            <person name="Cowan T.M."/>
            <person name="Smanski M.J."/>
            <person name="Chevrette M.G."/>
            <person name="De Carvalho L.P.S."/>
            <person name="Shen B."/>
        </authorList>
    </citation>
    <scope>NUCLEOTIDE SEQUENCE [LARGE SCALE GENOMIC DNA]</scope>
    <source>
        <strain evidence="3 4">NPDC087045</strain>
    </source>
</reference>
<feature type="compositionally biased region" description="Basic and acidic residues" evidence="1">
    <location>
        <begin position="241"/>
        <end position="275"/>
    </location>
</feature>
<keyword evidence="2" id="KW-0732">Signal</keyword>
<gene>
    <name evidence="3" type="ORF">ACIPEN_11190</name>
</gene>
<evidence type="ECO:0008006" key="5">
    <source>
        <dbReference type="Google" id="ProtNLM"/>
    </source>
</evidence>
<evidence type="ECO:0000256" key="2">
    <source>
        <dbReference type="SAM" id="SignalP"/>
    </source>
</evidence>
<accession>A0ABW8EZB9</accession>